<comment type="subcellular location">
    <subcellularLocation>
        <location evidence="1">Endoplasmic reticulum</location>
    </subcellularLocation>
</comment>
<evidence type="ECO:0000256" key="1">
    <source>
        <dbReference type="ARBA" id="ARBA00004240"/>
    </source>
</evidence>
<evidence type="ECO:0000256" key="2">
    <source>
        <dbReference type="ARBA" id="ARBA00006484"/>
    </source>
</evidence>
<dbReference type="PRINTS" id="PR00081">
    <property type="entry name" value="GDHRDH"/>
</dbReference>
<comment type="caution">
    <text evidence="5">The sequence shown here is derived from an EMBL/GenBank/DDBJ whole genome shotgun (WGS) entry which is preliminary data.</text>
</comment>
<dbReference type="PANTHER" id="PTHR43899:SF13">
    <property type="entry name" value="RH59310P"/>
    <property type="match status" value="1"/>
</dbReference>
<protein>
    <submittedName>
        <fullName evidence="5">SDR family NAD(P)-dependent oxidoreductase</fullName>
    </submittedName>
</protein>
<evidence type="ECO:0000256" key="3">
    <source>
        <dbReference type="ARBA" id="ARBA00023002"/>
    </source>
</evidence>
<dbReference type="Gene3D" id="3.40.50.720">
    <property type="entry name" value="NAD(P)-binding Rossmann-like Domain"/>
    <property type="match status" value="1"/>
</dbReference>
<dbReference type="SUPFAM" id="SSF51735">
    <property type="entry name" value="NAD(P)-binding Rossmann-fold domains"/>
    <property type="match status" value="1"/>
</dbReference>
<accession>A0ABU3CC50</accession>
<dbReference type="PRINTS" id="PR00080">
    <property type="entry name" value="SDRFAMILY"/>
</dbReference>
<dbReference type="RefSeq" id="WP_311535523.1">
    <property type="nucleotide sequence ID" value="NZ_JAVRHQ010000018.1"/>
</dbReference>
<dbReference type="InterPro" id="IPR036291">
    <property type="entry name" value="NAD(P)-bd_dom_sf"/>
</dbReference>
<dbReference type="InterPro" id="IPR020904">
    <property type="entry name" value="Sc_DH/Rdtase_CS"/>
</dbReference>
<dbReference type="Proteomes" id="UP001262889">
    <property type="component" value="Unassembled WGS sequence"/>
</dbReference>
<evidence type="ECO:0000313" key="5">
    <source>
        <dbReference type="EMBL" id="MDT0643904.1"/>
    </source>
</evidence>
<evidence type="ECO:0000256" key="4">
    <source>
        <dbReference type="RuleBase" id="RU000363"/>
    </source>
</evidence>
<proteinExistence type="inferred from homology"/>
<keyword evidence="3" id="KW-0560">Oxidoreductase</keyword>
<dbReference type="PANTHER" id="PTHR43899">
    <property type="entry name" value="RH59310P"/>
    <property type="match status" value="1"/>
</dbReference>
<keyword evidence="6" id="KW-1185">Reference proteome</keyword>
<dbReference type="InterPro" id="IPR051019">
    <property type="entry name" value="VLCFA-Steroid_DH"/>
</dbReference>
<dbReference type="EMBL" id="JAVRHQ010000018">
    <property type="protein sequence ID" value="MDT0643904.1"/>
    <property type="molecule type" value="Genomic_DNA"/>
</dbReference>
<sequence>MNSSNNANFAVVTGASQGLGKAFAMELAKKNHNLILTSLPGEGLGQLAKSLEEMGCTVHYRETDLTKTANVMELTAWVNNFELDILINNVGFGGNKRFLDVDAGYIGKMLDLNVKATSLITHQLLPNLLKGERSYVLNVSSMAAWCPIAYKTVYPASKAFVYSLTRSLQNEFTDKQISFSVLNPGPMKTNGDVSARLETQGFAAKLLLIPPSEIARISLRQLFRRKKVIKLNWAHRLGWFLLHVLPVSAKSAILSNNAKKELERAEQ</sequence>
<gene>
    <name evidence="5" type="ORF">RM553_13785</name>
</gene>
<evidence type="ECO:0000313" key="6">
    <source>
        <dbReference type="Proteomes" id="UP001262889"/>
    </source>
</evidence>
<dbReference type="PROSITE" id="PS00061">
    <property type="entry name" value="ADH_SHORT"/>
    <property type="match status" value="1"/>
</dbReference>
<comment type="similarity">
    <text evidence="2 4">Belongs to the short-chain dehydrogenases/reductases (SDR) family.</text>
</comment>
<dbReference type="InterPro" id="IPR002347">
    <property type="entry name" value="SDR_fam"/>
</dbReference>
<organism evidence="5 6">
    <name type="scientific">Autumnicola tepida</name>
    <dbReference type="NCBI Taxonomy" id="3075595"/>
    <lineage>
        <taxon>Bacteria</taxon>
        <taxon>Pseudomonadati</taxon>
        <taxon>Bacteroidota</taxon>
        <taxon>Flavobacteriia</taxon>
        <taxon>Flavobacteriales</taxon>
        <taxon>Flavobacteriaceae</taxon>
        <taxon>Autumnicola</taxon>
    </lineage>
</organism>
<name>A0ABU3CC50_9FLAO</name>
<reference evidence="5 6" key="1">
    <citation type="submission" date="2023-09" db="EMBL/GenBank/DDBJ databases">
        <authorList>
            <person name="Rey-Velasco X."/>
        </authorList>
    </citation>
    <scope>NUCLEOTIDE SEQUENCE [LARGE SCALE GENOMIC DNA]</scope>
    <source>
        <strain evidence="5 6">F363</strain>
    </source>
</reference>
<dbReference type="Pfam" id="PF00106">
    <property type="entry name" value="adh_short"/>
    <property type="match status" value="1"/>
</dbReference>
<dbReference type="PIRSF" id="PIRSF000126">
    <property type="entry name" value="11-beta-HSD1"/>
    <property type="match status" value="1"/>
</dbReference>